<evidence type="ECO:0000313" key="3">
    <source>
        <dbReference type="Proteomes" id="UP000247702"/>
    </source>
</evidence>
<dbReference type="AlphaFoldDB" id="A0A2Z6QFK4"/>
<feature type="transmembrane region" description="Helical" evidence="1">
    <location>
        <begin position="78"/>
        <end position="99"/>
    </location>
</feature>
<evidence type="ECO:0000256" key="1">
    <source>
        <dbReference type="SAM" id="Phobius"/>
    </source>
</evidence>
<keyword evidence="3" id="KW-1185">Reference proteome</keyword>
<accession>A0A2Z6QFK4</accession>
<keyword evidence="1" id="KW-0472">Membrane</keyword>
<dbReference type="Proteomes" id="UP000247702">
    <property type="component" value="Unassembled WGS sequence"/>
</dbReference>
<keyword evidence="1" id="KW-1133">Transmembrane helix</keyword>
<proteinExistence type="predicted"/>
<keyword evidence="1" id="KW-0812">Transmembrane</keyword>
<comment type="caution">
    <text evidence="2">The sequence shown here is derived from an EMBL/GenBank/DDBJ whole genome shotgun (WGS) entry which is preliminary data.</text>
</comment>
<protein>
    <submittedName>
        <fullName evidence="2">Uncharacterized protein</fullName>
    </submittedName>
</protein>
<dbReference type="EMBL" id="BEXD01000125">
    <property type="protein sequence ID" value="GBB84519.1"/>
    <property type="molecule type" value="Genomic_DNA"/>
</dbReference>
<sequence length="211" mass="23915">MLITTITDLLIDVYVASRIIQSILLRFSTTSQNESQQQYQRSCSLFILFKLILLNSLPILMASLQHINMNMLAFKLSIVSYMIKTVIFIILSYVITLIGDSAPEDHMDKTDIESGNSENHKKRVIPKLTLSNLKEPPVSNEDVVLRVSNGMLANMPLKDARDEIKMEQQYKIKKLDPDGEVGFLKQSLSFYEVISMILGNEKNGKEDKGQS</sequence>
<organism evidence="2 3">
    <name type="scientific">Rhizophagus clarus</name>
    <dbReference type="NCBI Taxonomy" id="94130"/>
    <lineage>
        <taxon>Eukaryota</taxon>
        <taxon>Fungi</taxon>
        <taxon>Fungi incertae sedis</taxon>
        <taxon>Mucoromycota</taxon>
        <taxon>Glomeromycotina</taxon>
        <taxon>Glomeromycetes</taxon>
        <taxon>Glomerales</taxon>
        <taxon>Glomeraceae</taxon>
        <taxon>Rhizophagus</taxon>
    </lineage>
</organism>
<reference evidence="2 3" key="1">
    <citation type="submission" date="2017-11" db="EMBL/GenBank/DDBJ databases">
        <title>The genome of Rhizophagus clarus HR1 reveals common genetic basis of auxotrophy among arbuscular mycorrhizal fungi.</title>
        <authorList>
            <person name="Kobayashi Y."/>
        </authorList>
    </citation>
    <scope>NUCLEOTIDE SEQUENCE [LARGE SCALE GENOMIC DNA]</scope>
    <source>
        <strain evidence="2 3">HR1</strain>
    </source>
</reference>
<name>A0A2Z6QFK4_9GLOM</name>
<feature type="transmembrane region" description="Helical" evidence="1">
    <location>
        <begin position="45"/>
        <end position="66"/>
    </location>
</feature>
<evidence type="ECO:0000313" key="2">
    <source>
        <dbReference type="EMBL" id="GBB84519.1"/>
    </source>
</evidence>
<gene>
    <name evidence="2" type="ORF">RclHR1_01110004</name>
</gene>